<dbReference type="EMBL" id="LXQA010956123">
    <property type="protein sequence ID" value="MCI78675.1"/>
    <property type="molecule type" value="Genomic_DNA"/>
</dbReference>
<proteinExistence type="predicted"/>
<protein>
    <submittedName>
        <fullName evidence="1">Uncharacterized protein</fullName>
    </submittedName>
</protein>
<comment type="caution">
    <text evidence="1">The sequence shown here is derived from an EMBL/GenBank/DDBJ whole genome shotgun (WGS) entry which is preliminary data.</text>
</comment>
<feature type="non-terminal residue" evidence="1">
    <location>
        <position position="38"/>
    </location>
</feature>
<reference evidence="1 2" key="1">
    <citation type="journal article" date="2018" name="Front. Plant Sci.">
        <title>Red Clover (Trifolium pratense) and Zigzag Clover (T. medium) - A Picture of Genomic Similarities and Differences.</title>
        <authorList>
            <person name="Dluhosova J."/>
            <person name="Istvanek J."/>
            <person name="Nedelnik J."/>
            <person name="Repkova J."/>
        </authorList>
    </citation>
    <scope>NUCLEOTIDE SEQUENCE [LARGE SCALE GENOMIC DNA]</scope>
    <source>
        <strain evidence="2">cv. 10/8</strain>
        <tissue evidence="1">Leaf</tissue>
    </source>
</reference>
<gene>
    <name evidence="1" type="ORF">A2U01_0099946</name>
</gene>
<sequence length="38" mass="4531">MQRHHRPTPSDLRNMIARKSLTGCSDCELPFRRSPWFC</sequence>
<keyword evidence="2" id="KW-1185">Reference proteome</keyword>
<evidence type="ECO:0000313" key="2">
    <source>
        <dbReference type="Proteomes" id="UP000265520"/>
    </source>
</evidence>
<name>A0A392UVB5_9FABA</name>
<evidence type="ECO:0000313" key="1">
    <source>
        <dbReference type="EMBL" id="MCI78675.1"/>
    </source>
</evidence>
<dbReference type="Proteomes" id="UP000265520">
    <property type="component" value="Unassembled WGS sequence"/>
</dbReference>
<organism evidence="1 2">
    <name type="scientific">Trifolium medium</name>
    <dbReference type="NCBI Taxonomy" id="97028"/>
    <lineage>
        <taxon>Eukaryota</taxon>
        <taxon>Viridiplantae</taxon>
        <taxon>Streptophyta</taxon>
        <taxon>Embryophyta</taxon>
        <taxon>Tracheophyta</taxon>
        <taxon>Spermatophyta</taxon>
        <taxon>Magnoliopsida</taxon>
        <taxon>eudicotyledons</taxon>
        <taxon>Gunneridae</taxon>
        <taxon>Pentapetalae</taxon>
        <taxon>rosids</taxon>
        <taxon>fabids</taxon>
        <taxon>Fabales</taxon>
        <taxon>Fabaceae</taxon>
        <taxon>Papilionoideae</taxon>
        <taxon>50 kb inversion clade</taxon>
        <taxon>NPAAA clade</taxon>
        <taxon>Hologalegina</taxon>
        <taxon>IRL clade</taxon>
        <taxon>Trifolieae</taxon>
        <taxon>Trifolium</taxon>
    </lineage>
</organism>
<dbReference type="AlphaFoldDB" id="A0A392UVB5"/>
<accession>A0A392UVB5</accession>